<dbReference type="InterPro" id="IPR003741">
    <property type="entry name" value="LUD_dom"/>
</dbReference>
<dbReference type="PANTHER" id="PTHR43682">
    <property type="entry name" value="LACTATE UTILIZATION PROTEIN C"/>
    <property type="match status" value="1"/>
</dbReference>
<name>A0A1J5RTA4_9ZZZZ</name>
<accession>A0A1J5RTA4</accession>
<protein>
    <submittedName>
        <fullName evidence="2">Lactate utilization protein C</fullName>
    </submittedName>
</protein>
<dbReference type="EMBL" id="MLJW01000112">
    <property type="protein sequence ID" value="OIQ98913.1"/>
    <property type="molecule type" value="Genomic_DNA"/>
</dbReference>
<sequence length="223" mass="24303">MSARDKILGRLRGASAVATSLPDVGSWYATHRRNEDISRRIARMCTALEAVHTEVHVTTTRDWPELLLQIAAGKGLRNLLIGENTPHGAELESRKPQNLQLLRYANPIETWRDQLFDAVDASLTSARSAIAETGTLILWPTPAEPRLMSLVPPLHFVLVDATNIHADFHSAMNAEGWQGSMPTNALLISGPSKTADIQQTLAYGAHGPRELVVLLCHPEGGVA</sequence>
<dbReference type="Pfam" id="PF02589">
    <property type="entry name" value="LUD_dom"/>
    <property type="match status" value="1"/>
</dbReference>
<dbReference type="AlphaFoldDB" id="A0A1J5RTA4"/>
<gene>
    <name evidence="2" type="primary">lutC_6</name>
    <name evidence="2" type="ORF">GALL_190080</name>
</gene>
<dbReference type="InterPro" id="IPR037171">
    <property type="entry name" value="NagB/RpiA_transferase-like"/>
</dbReference>
<comment type="caution">
    <text evidence="2">The sequence shown here is derived from an EMBL/GenBank/DDBJ whole genome shotgun (WGS) entry which is preliminary data.</text>
</comment>
<reference evidence="2" key="1">
    <citation type="submission" date="2016-10" db="EMBL/GenBank/DDBJ databases">
        <title>Sequence of Gallionella enrichment culture.</title>
        <authorList>
            <person name="Poehlein A."/>
            <person name="Muehling M."/>
            <person name="Daniel R."/>
        </authorList>
    </citation>
    <scope>NUCLEOTIDE SEQUENCE</scope>
</reference>
<organism evidence="2">
    <name type="scientific">mine drainage metagenome</name>
    <dbReference type="NCBI Taxonomy" id="410659"/>
    <lineage>
        <taxon>unclassified sequences</taxon>
        <taxon>metagenomes</taxon>
        <taxon>ecological metagenomes</taxon>
    </lineage>
</organism>
<evidence type="ECO:0000313" key="2">
    <source>
        <dbReference type="EMBL" id="OIQ98913.1"/>
    </source>
</evidence>
<dbReference type="InterPro" id="IPR024185">
    <property type="entry name" value="FTHF_cligase-like_sf"/>
</dbReference>
<dbReference type="SUPFAM" id="SSF100950">
    <property type="entry name" value="NagB/RpiA/CoA transferase-like"/>
    <property type="match status" value="1"/>
</dbReference>
<evidence type="ECO:0000259" key="1">
    <source>
        <dbReference type="Pfam" id="PF02589"/>
    </source>
</evidence>
<dbReference type="PANTHER" id="PTHR43682:SF1">
    <property type="entry name" value="LACTATE UTILIZATION PROTEIN C"/>
    <property type="match status" value="1"/>
</dbReference>
<proteinExistence type="predicted"/>
<feature type="domain" description="LUD" evidence="1">
    <location>
        <begin position="42"/>
        <end position="215"/>
    </location>
</feature>
<dbReference type="Gene3D" id="3.40.50.10420">
    <property type="entry name" value="NagB/RpiA/CoA transferase-like"/>
    <property type="match status" value="1"/>
</dbReference>